<evidence type="ECO:0000313" key="1">
    <source>
        <dbReference type="EMBL" id="MFC2967804.1"/>
    </source>
</evidence>
<dbReference type="InterPro" id="IPR029149">
    <property type="entry name" value="Creatin/AminoP/Spt16_N"/>
</dbReference>
<protein>
    <submittedName>
        <fullName evidence="1">Uncharacterized protein</fullName>
    </submittedName>
</protein>
<proteinExistence type="predicted"/>
<comment type="caution">
    <text evidence="1">The sequence shown here is derived from an EMBL/GenBank/DDBJ whole genome shotgun (WGS) entry which is preliminary data.</text>
</comment>
<organism evidence="1 2">
    <name type="scientific">Acidimangrovimonas pyrenivorans</name>
    <dbReference type="NCBI Taxonomy" id="2030798"/>
    <lineage>
        <taxon>Bacteria</taxon>
        <taxon>Pseudomonadati</taxon>
        <taxon>Pseudomonadota</taxon>
        <taxon>Alphaproteobacteria</taxon>
        <taxon>Rhodobacterales</taxon>
        <taxon>Paracoccaceae</taxon>
        <taxon>Acidimangrovimonas</taxon>
    </lineage>
</organism>
<dbReference type="Gene3D" id="3.40.350.10">
    <property type="entry name" value="Creatinase/prolidase N-terminal domain"/>
    <property type="match status" value="1"/>
</dbReference>
<keyword evidence="2" id="KW-1185">Reference proteome</keyword>
<accession>A0ABV7AEL5</accession>
<dbReference type="Proteomes" id="UP001595443">
    <property type="component" value="Unassembled WGS sequence"/>
</dbReference>
<reference evidence="2" key="1">
    <citation type="journal article" date="2019" name="Int. J. Syst. Evol. Microbiol.">
        <title>The Global Catalogue of Microorganisms (GCM) 10K type strain sequencing project: providing services to taxonomists for standard genome sequencing and annotation.</title>
        <authorList>
            <consortium name="The Broad Institute Genomics Platform"/>
            <consortium name="The Broad Institute Genome Sequencing Center for Infectious Disease"/>
            <person name="Wu L."/>
            <person name="Ma J."/>
        </authorList>
    </citation>
    <scope>NUCLEOTIDE SEQUENCE [LARGE SCALE GENOMIC DNA]</scope>
    <source>
        <strain evidence="2">KCTC 62192</strain>
    </source>
</reference>
<dbReference type="RefSeq" id="WP_377832450.1">
    <property type="nucleotide sequence ID" value="NZ_JBHRSK010000004.1"/>
</dbReference>
<name>A0ABV7AEL5_9RHOB</name>
<dbReference type="EMBL" id="JBHRSK010000004">
    <property type="protein sequence ID" value="MFC2967804.1"/>
    <property type="molecule type" value="Genomic_DNA"/>
</dbReference>
<evidence type="ECO:0000313" key="2">
    <source>
        <dbReference type="Proteomes" id="UP001595443"/>
    </source>
</evidence>
<sequence length="93" mass="10553">MPCIAGIRSDPVNIRYVAGTRNMQMFSTRNAPSRCLLLTADRSILFEFTACLRLAEGYEAGIELLSRFPFEDDLPAWRRLAGERAQTESMLPR</sequence>
<gene>
    <name evidence="1" type="ORF">ACFOES_06840</name>
</gene>